<evidence type="ECO:0000313" key="3">
    <source>
        <dbReference type="Proteomes" id="UP000193944"/>
    </source>
</evidence>
<evidence type="ECO:0000313" key="2">
    <source>
        <dbReference type="EMBL" id="ORX75674.1"/>
    </source>
</evidence>
<reference evidence="2 3" key="2">
    <citation type="submission" date="2016-08" db="EMBL/GenBank/DDBJ databases">
        <title>Pervasive Adenine N6-methylation of Active Genes in Fungi.</title>
        <authorList>
            <consortium name="DOE Joint Genome Institute"/>
            <person name="Mondo S.J."/>
            <person name="Dannebaum R.O."/>
            <person name="Kuo R.C."/>
            <person name="Labutti K."/>
            <person name="Haridas S."/>
            <person name="Kuo A."/>
            <person name="Salamov A."/>
            <person name="Ahrendt S.R."/>
            <person name="Lipzen A."/>
            <person name="Sullivan W."/>
            <person name="Andreopoulos W.B."/>
            <person name="Clum A."/>
            <person name="Lindquist E."/>
            <person name="Daum C."/>
            <person name="Ramamoorthy G.K."/>
            <person name="Gryganskyi A."/>
            <person name="Culley D."/>
            <person name="Magnuson J.K."/>
            <person name="James T.Y."/>
            <person name="O'Malley M.A."/>
            <person name="Stajich J.E."/>
            <person name="Spatafora J.W."/>
            <person name="Visel A."/>
            <person name="Grigoriev I.V."/>
        </authorList>
    </citation>
    <scope>NUCLEOTIDE SEQUENCE [LARGE SCALE GENOMIC DNA]</scope>
    <source>
        <strain evidence="2 3">S4</strain>
    </source>
</reference>
<dbReference type="OrthoDB" id="2110829at2759"/>
<sequence>MLKSINNDSFNLETEEYEELKTHRMLFIHDLLSPKVTILKNDEQQIFQIGNPKFNFQFIRILGVIIKIENDTLWIDDSSGSISIKLPKNGLFSEKFDLIQLGSQLEVLGRLREHNNSNNKRERYIEGESFNIKNDPIYEILRPLEIIKLYKESYFSGIHKPTKVTSILLEDDDINDINLSTYPGSINNKKRKFKEDSEKESKDDDSDNYSDYGNSLLDFSDINIESIFNENENGILELLKKYPDGLSSNEIQKKLNNIPNQELSQSLQNYILNVKLTEFL</sequence>
<protein>
    <recommendedName>
        <fullName evidence="4">OB domain-containing protein</fullName>
    </recommendedName>
</protein>
<feature type="compositionally biased region" description="Basic and acidic residues" evidence="1">
    <location>
        <begin position="193"/>
        <end position="202"/>
    </location>
</feature>
<keyword evidence="3" id="KW-1185">Reference proteome</keyword>
<dbReference type="EMBL" id="MCFG01000343">
    <property type="protein sequence ID" value="ORX75674.1"/>
    <property type="molecule type" value="Genomic_DNA"/>
</dbReference>
<name>A0A1Y1WRC2_9FUNG</name>
<proteinExistence type="predicted"/>
<dbReference type="AlphaFoldDB" id="A0A1Y1WRC2"/>
<organism evidence="2 3">
    <name type="scientific">Anaeromyces robustus</name>
    <dbReference type="NCBI Taxonomy" id="1754192"/>
    <lineage>
        <taxon>Eukaryota</taxon>
        <taxon>Fungi</taxon>
        <taxon>Fungi incertae sedis</taxon>
        <taxon>Chytridiomycota</taxon>
        <taxon>Chytridiomycota incertae sedis</taxon>
        <taxon>Neocallimastigomycetes</taxon>
        <taxon>Neocallimastigales</taxon>
        <taxon>Neocallimastigaceae</taxon>
        <taxon>Anaeromyces</taxon>
    </lineage>
</organism>
<dbReference type="Gene3D" id="2.40.50.140">
    <property type="entry name" value="Nucleic acid-binding proteins"/>
    <property type="match status" value="1"/>
</dbReference>
<reference evidence="2 3" key="1">
    <citation type="submission" date="2016-08" db="EMBL/GenBank/DDBJ databases">
        <title>A Parts List for Fungal Cellulosomes Revealed by Comparative Genomics.</title>
        <authorList>
            <consortium name="DOE Joint Genome Institute"/>
            <person name="Haitjema C.H."/>
            <person name="Gilmore S.P."/>
            <person name="Henske J.K."/>
            <person name="Solomon K.V."/>
            <person name="De Groot R."/>
            <person name="Kuo A."/>
            <person name="Mondo S.J."/>
            <person name="Salamov A.A."/>
            <person name="Labutti K."/>
            <person name="Zhao Z."/>
            <person name="Chiniquy J."/>
            <person name="Barry K."/>
            <person name="Brewer H.M."/>
            <person name="Purvine S.O."/>
            <person name="Wright A.T."/>
            <person name="Boxma B."/>
            <person name="Van Alen T."/>
            <person name="Hackstein J.H."/>
            <person name="Baker S.E."/>
            <person name="Grigoriev I.V."/>
            <person name="O'Malley M.A."/>
        </authorList>
    </citation>
    <scope>NUCLEOTIDE SEQUENCE [LARGE SCALE GENOMIC DNA]</scope>
    <source>
        <strain evidence="2 3">S4</strain>
    </source>
</reference>
<evidence type="ECO:0008006" key="4">
    <source>
        <dbReference type="Google" id="ProtNLM"/>
    </source>
</evidence>
<dbReference type="InterPro" id="IPR012340">
    <property type="entry name" value="NA-bd_OB-fold"/>
</dbReference>
<gene>
    <name evidence="2" type="ORF">BCR32DRAFT_271770</name>
</gene>
<comment type="caution">
    <text evidence="2">The sequence shown here is derived from an EMBL/GenBank/DDBJ whole genome shotgun (WGS) entry which is preliminary data.</text>
</comment>
<dbReference type="Proteomes" id="UP000193944">
    <property type="component" value="Unassembled WGS sequence"/>
</dbReference>
<feature type="region of interest" description="Disordered" evidence="1">
    <location>
        <begin position="188"/>
        <end position="210"/>
    </location>
</feature>
<evidence type="ECO:0000256" key="1">
    <source>
        <dbReference type="SAM" id="MobiDB-lite"/>
    </source>
</evidence>
<accession>A0A1Y1WRC2</accession>